<sequence>MSLPRVHEISIGGIIAEPGSSRRNLTGGWRSLKPVLHDDRCIRCRICWLYCPEGTIKEIKGEFVVKGKKYQYKYEIDYDYCKGCGICAHECPVKAIEMVPEA</sequence>
<dbReference type="Proteomes" id="UP000033636">
    <property type="component" value="Unassembled WGS sequence"/>
</dbReference>
<evidence type="ECO:0000313" key="1">
    <source>
        <dbReference type="EMBL" id="MFB6490336.1"/>
    </source>
</evidence>
<name>A0ACC6V0P1_9CREN</name>
<evidence type="ECO:0000313" key="2">
    <source>
        <dbReference type="Proteomes" id="UP000033636"/>
    </source>
</evidence>
<gene>
    <name evidence="1" type="ORF">TU35_003655</name>
</gene>
<comment type="caution">
    <text evidence="1">The sequence shown here is derived from an EMBL/GenBank/DDBJ whole genome shotgun (WGS) entry which is preliminary data.</text>
</comment>
<reference evidence="1" key="1">
    <citation type="submission" date="2024-07" db="EMBL/GenBank/DDBJ databases">
        <title>Metagenome and Metagenome-Assembled Genomes of Archaea from a hot spring from the geothermal field of Los Azufres, Mexico.</title>
        <authorList>
            <person name="Marin-Paredes R."/>
            <person name="Martinez-Romero E."/>
            <person name="Servin-Garciduenas L.E."/>
        </authorList>
    </citation>
    <scope>NUCLEOTIDE SEQUENCE</scope>
</reference>
<accession>A0ACC6V0P1</accession>
<proteinExistence type="predicted"/>
<protein>
    <submittedName>
        <fullName evidence="1">4Fe-4S binding protein</fullName>
    </submittedName>
</protein>
<dbReference type="EMBL" id="JZWT02000007">
    <property type="protein sequence ID" value="MFB6490336.1"/>
    <property type="molecule type" value="Genomic_DNA"/>
</dbReference>
<organism evidence="1 2">
    <name type="scientific">Thermoproteus sp. AZ2</name>
    <dbReference type="NCBI Taxonomy" id="1609232"/>
    <lineage>
        <taxon>Archaea</taxon>
        <taxon>Thermoproteota</taxon>
        <taxon>Thermoprotei</taxon>
        <taxon>Thermoproteales</taxon>
        <taxon>Thermoproteaceae</taxon>
        <taxon>Thermoproteus</taxon>
    </lineage>
</organism>